<dbReference type="EMBL" id="CP147251">
    <property type="protein sequence ID" value="WYJ77206.1"/>
    <property type="molecule type" value="Genomic_DNA"/>
</dbReference>
<evidence type="ECO:0000256" key="1">
    <source>
        <dbReference type="ARBA" id="ARBA00001974"/>
    </source>
</evidence>
<organism evidence="6 7">
    <name type="scientific">Candidatus Enterococcus lowellii</name>
    <dbReference type="NCBI Taxonomy" id="2230877"/>
    <lineage>
        <taxon>Bacteria</taxon>
        <taxon>Bacillati</taxon>
        <taxon>Bacillota</taxon>
        <taxon>Bacilli</taxon>
        <taxon>Lactobacillales</taxon>
        <taxon>Enterococcaceae</taxon>
        <taxon>Enterococcus</taxon>
    </lineage>
</organism>
<evidence type="ECO:0000256" key="2">
    <source>
        <dbReference type="ARBA" id="ARBA00011738"/>
    </source>
</evidence>
<keyword evidence="3" id="KW-0285">Flavoprotein</keyword>
<evidence type="ECO:0000313" key="7">
    <source>
        <dbReference type="Proteomes" id="UP000664701"/>
    </source>
</evidence>
<evidence type="ECO:0000259" key="5">
    <source>
        <dbReference type="Pfam" id="PF07992"/>
    </source>
</evidence>
<sequence length="301" mass="33244">MLYDCIIVGGGPAGLSAALVLGRAKLKVLVIDDNNARNKVTHEAHGFITNDRLAPSEIKKRALNDLSYYSTIHTVIDRVETIDEQNQIFNVTTKSQTFTASRLLLATGLKETLPEISGLTNVYGQSFFNCPFCDGWEMKDKSLGVIVEQEEMILHFAAMIFHWSNELTLFTNGLSVNEKIKAKLKAKKITLIEQKIITIEKKNNTCHLSLENGEEKQVAGGFVIPKFNLNISFLREIPLALNEFGRIATDETGKTSYPNIYAAGDSHVAFAEQLVHAASSGSRVASEIVKEIAFANFGSFE</sequence>
<gene>
    <name evidence="6" type="ORF">DOK78_001844</name>
</gene>
<feature type="domain" description="FAD/NAD(P)-binding" evidence="5">
    <location>
        <begin position="3"/>
        <end position="278"/>
    </location>
</feature>
<evidence type="ECO:0000256" key="4">
    <source>
        <dbReference type="ARBA" id="ARBA00023002"/>
    </source>
</evidence>
<evidence type="ECO:0000313" key="6">
    <source>
        <dbReference type="EMBL" id="WYJ77206.1"/>
    </source>
</evidence>
<accession>A0ABZ2SN19</accession>
<keyword evidence="7" id="KW-1185">Reference proteome</keyword>
<dbReference type="InterPro" id="IPR023753">
    <property type="entry name" value="FAD/NAD-binding_dom"/>
</dbReference>
<evidence type="ECO:0000256" key="3">
    <source>
        <dbReference type="ARBA" id="ARBA00022630"/>
    </source>
</evidence>
<dbReference type="RefSeq" id="WP_207942577.1">
    <property type="nucleotide sequence ID" value="NZ_CP147251.1"/>
</dbReference>
<protein>
    <recommendedName>
        <fullName evidence="5">FAD/NAD(P)-binding domain-containing protein</fullName>
    </recommendedName>
</protein>
<keyword evidence="4" id="KW-0560">Oxidoreductase</keyword>
<dbReference type="InterPro" id="IPR050097">
    <property type="entry name" value="Ferredoxin-NADP_redctase_2"/>
</dbReference>
<name>A0ABZ2SN19_9ENTE</name>
<dbReference type="Pfam" id="PF07992">
    <property type="entry name" value="Pyr_redox_2"/>
    <property type="match status" value="1"/>
</dbReference>
<comment type="cofactor">
    <cofactor evidence="1">
        <name>FAD</name>
        <dbReference type="ChEBI" id="CHEBI:57692"/>
    </cofactor>
</comment>
<dbReference type="PANTHER" id="PTHR48105">
    <property type="entry name" value="THIOREDOXIN REDUCTASE 1-RELATED-RELATED"/>
    <property type="match status" value="1"/>
</dbReference>
<proteinExistence type="predicted"/>
<dbReference type="PRINTS" id="PR00469">
    <property type="entry name" value="PNDRDTASEII"/>
</dbReference>
<dbReference type="InterPro" id="IPR036188">
    <property type="entry name" value="FAD/NAD-bd_sf"/>
</dbReference>
<dbReference type="Proteomes" id="UP000664701">
    <property type="component" value="Chromosome"/>
</dbReference>
<dbReference type="PRINTS" id="PR00368">
    <property type="entry name" value="FADPNR"/>
</dbReference>
<dbReference type="Gene3D" id="3.50.50.60">
    <property type="entry name" value="FAD/NAD(P)-binding domain"/>
    <property type="match status" value="2"/>
</dbReference>
<comment type="subunit">
    <text evidence="2">Homodimer.</text>
</comment>
<reference evidence="6 7" key="1">
    <citation type="submission" date="2024-03" db="EMBL/GenBank/DDBJ databases">
        <title>The Genome Sequence of Enterococcus sp. DIV2402.</title>
        <authorList>
            <consortium name="The Broad Institute Genomics Platform"/>
            <consortium name="The Broad Institute Microbial Omics Core"/>
            <consortium name="The Broad Institute Genomic Center for Infectious Diseases"/>
            <person name="Earl A."/>
            <person name="Manson A."/>
            <person name="Gilmore M."/>
            <person name="Schwartman J."/>
            <person name="Shea T."/>
            <person name="Abouelleil A."/>
            <person name="Cao P."/>
            <person name="Chapman S."/>
            <person name="Cusick C."/>
            <person name="Young S."/>
            <person name="Neafsey D."/>
            <person name="Nusbaum C."/>
            <person name="Birren B."/>
        </authorList>
    </citation>
    <scope>NUCLEOTIDE SEQUENCE [LARGE SCALE GENOMIC DNA]</scope>
    <source>
        <strain evidence="6 7">DIV2402</strain>
    </source>
</reference>
<dbReference type="SUPFAM" id="SSF51905">
    <property type="entry name" value="FAD/NAD(P)-binding domain"/>
    <property type="match status" value="1"/>
</dbReference>